<dbReference type="EMBL" id="PGTB01000091">
    <property type="protein sequence ID" value="PJE35439.1"/>
    <property type="molecule type" value="Genomic_DNA"/>
</dbReference>
<dbReference type="InterPro" id="IPR024079">
    <property type="entry name" value="MetalloPept_cat_dom_sf"/>
</dbReference>
<sequence length="436" mass="46515">MNQAILEALQFSYIHSRDPINTTSDPRYLITYQYATTSQPDDLPTSTVFDGWTALTAAEKAAIEAQFDYIETVLNVRFVEVSGEDDPDMNLGKVTIPGQTVGFGGNSITFSGNTILSWDGFAVFDNTLDISQASQINLILHEIAHALGLKHPFEGSATLPAATENNKFTVMSYTDNPDNGAASDALMLYDIFALQDIWGATDHRTGNTTYDGPRTTTVDSVWDTGGTDIFDASAKTTDVTLDLREGEFSTFGTYPDVVITFGTLIENATGGSGNDTLTGNAANNLLKGGRGNDEIVAGLGKDTLRGDQGKDTLKGQSGNDTLRGGNGNDRLLGGGGKDDLEGQKGRDKLDGQKGDDDLTGNQGKDVFYFRKNGDNDTILDFQDDIDVIRVKKLGNLSSVLDSADQVGSDVVFDFGGGDTLTVLNTTLNAISDDVGV</sequence>
<dbReference type="Proteomes" id="UP000231553">
    <property type="component" value="Unassembled WGS sequence"/>
</dbReference>
<feature type="compositionally biased region" description="Gly residues" evidence="6">
    <location>
        <begin position="324"/>
        <end position="335"/>
    </location>
</feature>
<feature type="region of interest" description="Disordered" evidence="6">
    <location>
        <begin position="301"/>
        <end position="358"/>
    </location>
</feature>
<dbReference type="SUPFAM" id="SSF55486">
    <property type="entry name" value="Metalloproteases ('zincins'), catalytic domain"/>
    <property type="match status" value="1"/>
</dbReference>
<dbReference type="PANTHER" id="PTHR38340">
    <property type="entry name" value="S-LAYER PROTEIN"/>
    <property type="match status" value="1"/>
</dbReference>
<dbReference type="GO" id="GO:0008270">
    <property type="term" value="F:zinc ion binding"/>
    <property type="evidence" value="ECO:0007669"/>
    <property type="project" value="InterPro"/>
</dbReference>
<dbReference type="PANTHER" id="PTHR38340:SF1">
    <property type="entry name" value="S-LAYER PROTEIN"/>
    <property type="match status" value="1"/>
</dbReference>
<dbReference type="GO" id="GO:0005615">
    <property type="term" value="C:extracellular space"/>
    <property type="evidence" value="ECO:0007669"/>
    <property type="project" value="InterPro"/>
</dbReference>
<dbReference type="Pfam" id="PF08548">
    <property type="entry name" value="Peptidase_M10_C"/>
    <property type="match status" value="1"/>
</dbReference>
<dbReference type="Gene3D" id="3.40.390.10">
    <property type="entry name" value="Collagenase (Catalytic Domain)"/>
    <property type="match status" value="1"/>
</dbReference>
<dbReference type="InterPro" id="IPR011049">
    <property type="entry name" value="Serralysin-like_metalloprot_C"/>
</dbReference>
<dbReference type="OrthoDB" id="733404at2"/>
<dbReference type="SMART" id="SM00235">
    <property type="entry name" value="ZnMc"/>
    <property type="match status" value="1"/>
</dbReference>
<dbReference type="InterPro" id="IPR050557">
    <property type="entry name" value="RTX_toxin/Mannuronan_C5-epim"/>
</dbReference>
<evidence type="ECO:0000313" key="8">
    <source>
        <dbReference type="EMBL" id="PJE35439.1"/>
    </source>
</evidence>
<keyword evidence="9" id="KW-1185">Reference proteome</keyword>
<comment type="similarity">
    <text evidence="3">Belongs to the peptidase M10B family.</text>
</comment>
<evidence type="ECO:0000256" key="4">
    <source>
        <dbReference type="ARBA" id="ARBA00022525"/>
    </source>
</evidence>
<dbReference type="InterPro" id="IPR006026">
    <property type="entry name" value="Peptidase_Metallo"/>
</dbReference>
<feature type="compositionally biased region" description="Basic and acidic residues" evidence="6">
    <location>
        <begin position="336"/>
        <end position="356"/>
    </location>
</feature>
<evidence type="ECO:0000256" key="5">
    <source>
        <dbReference type="ARBA" id="ARBA00022737"/>
    </source>
</evidence>
<dbReference type="GO" id="GO:0006508">
    <property type="term" value="P:proteolysis"/>
    <property type="evidence" value="ECO:0007669"/>
    <property type="project" value="InterPro"/>
</dbReference>
<feature type="compositionally biased region" description="Basic and acidic residues" evidence="6">
    <location>
        <begin position="302"/>
        <end position="313"/>
    </location>
</feature>
<dbReference type="GO" id="GO:0008237">
    <property type="term" value="F:metallopeptidase activity"/>
    <property type="evidence" value="ECO:0007669"/>
    <property type="project" value="InterPro"/>
</dbReference>
<gene>
    <name evidence="8" type="ORF">CVM52_17125</name>
</gene>
<dbReference type="RefSeq" id="WP_100163683.1">
    <property type="nucleotide sequence ID" value="NZ_PGTB01000091.1"/>
</dbReference>
<evidence type="ECO:0000313" key="9">
    <source>
        <dbReference type="Proteomes" id="UP000231553"/>
    </source>
</evidence>
<dbReference type="PRINTS" id="PR00313">
    <property type="entry name" value="CABNDNGRPT"/>
</dbReference>
<keyword evidence="4" id="KW-0964">Secreted</keyword>
<dbReference type="GO" id="GO:0005509">
    <property type="term" value="F:calcium ion binding"/>
    <property type="evidence" value="ECO:0007669"/>
    <property type="project" value="InterPro"/>
</dbReference>
<proteinExistence type="inferred from homology"/>
<dbReference type="SUPFAM" id="SSF51120">
    <property type="entry name" value="beta-Roll"/>
    <property type="match status" value="2"/>
</dbReference>
<evidence type="ECO:0000256" key="1">
    <source>
        <dbReference type="ARBA" id="ARBA00001913"/>
    </source>
</evidence>
<name>A0A2M8IY22_9RHOB</name>
<evidence type="ECO:0000256" key="3">
    <source>
        <dbReference type="ARBA" id="ARBA00009490"/>
    </source>
</evidence>
<reference evidence="8 9" key="1">
    <citation type="journal article" date="2018" name="Int. J. Syst. Evol. Microbiol.">
        <title>Pseudooceanicola lipolyticus sp. nov., a marine alphaproteobacterium, reclassification of Oceanicola flagellatus as Pseudooceanicola flagellatus comb. nov. and emended description of the genus Pseudooceanicola.</title>
        <authorList>
            <person name="Huang M.-M."/>
            <person name="Guo L.-L."/>
            <person name="Wu Y.-H."/>
            <person name="Lai Q.-L."/>
            <person name="Shao Z.-Z."/>
            <person name="Wang C.-S."/>
            <person name="Wu M."/>
            <person name="Xu X.-W."/>
        </authorList>
    </citation>
    <scope>NUCLEOTIDE SEQUENCE [LARGE SCALE GENOMIC DNA]</scope>
    <source>
        <strain evidence="8 9">157</strain>
    </source>
</reference>
<dbReference type="InterPro" id="IPR001343">
    <property type="entry name" value="Hemolysn_Ca-bd"/>
</dbReference>
<organism evidence="8 9">
    <name type="scientific">Pseudooceanicola lipolyticus</name>
    <dbReference type="NCBI Taxonomy" id="2029104"/>
    <lineage>
        <taxon>Bacteria</taxon>
        <taxon>Pseudomonadati</taxon>
        <taxon>Pseudomonadota</taxon>
        <taxon>Alphaproteobacteria</taxon>
        <taxon>Rhodobacterales</taxon>
        <taxon>Paracoccaceae</taxon>
        <taxon>Pseudooceanicola</taxon>
    </lineage>
</organism>
<dbReference type="InterPro" id="IPR034033">
    <property type="entry name" value="Serralysin-like"/>
</dbReference>
<keyword evidence="5" id="KW-0677">Repeat</keyword>
<feature type="domain" description="Peptidase metallopeptidase" evidence="7">
    <location>
        <begin position="21"/>
        <end position="191"/>
    </location>
</feature>
<dbReference type="Pfam" id="PF00353">
    <property type="entry name" value="HemolysinCabind"/>
    <property type="match status" value="2"/>
</dbReference>
<evidence type="ECO:0000259" key="7">
    <source>
        <dbReference type="SMART" id="SM00235"/>
    </source>
</evidence>
<evidence type="ECO:0000256" key="2">
    <source>
        <dbReference type="ARBA" id="ARBA00004613"/>
    </source>
</evidence>
<evidence type="ECO:0000256" key="6">
    <source>
        <dbReference type="SAM" id="MobiDB-lite"/>
    </source>
</evidence>
<dbReference type="CDD" id="cd04277">
    <property type="entry name" value="ZnMc_serralysin_like"/>
    <property type="match status" value="1"/>
</dbReference>
<comment type="cofactor">
    <cofactor evidence="1">
        <name>Ca(2+)</name>
        <dbReference type="ChEBI" id="CHEBI:29108"/>
    </cofactor>
</comment>
<comment type="caution">
    <text evidence="8">The sequence shown here is derived from an EMBL/GenBank/DDBJ whole genome shotgun (WGS) entry which is preliminary data.</text>
</comment>
<accession>A0A2M8IY22</accession>
<comment type="subcellular location">
    <subcellularLocation>
        <location evidence="2">Secreted</location>
    </subcellularLocation>
</comment>
<protein>
    <recommendedName>
        <fullName evidence="7">Peptidase metallopeptidase domain-containing protein</fullName>
    </recommendedName>
</protein>
<dbReference type="Gene3D" id="2.150.10.10">
    <property type="entry name" value="Serralysin-like metalloprotease, C-terminal"/>
    <property type="match status" value="2"/>
</dbReference>
<dbReference type="AlphaFoldDB" id="A0A2M8IY22"/>
<dbReference type="InterPro" id="IPR013858">
    <property type="entry name" value="Peptidase_M10B_C"/>
</dbReference>